<feature type="domain" description="Helicase C-terminal" evidence="11">
    <location>
        <begin position="481"/>
        <end position="636"/>
    </location>
</feature>
<evidence type="ECO:0000259" key="12">
    <source>
        <dbReference type="PROSITE" id="PS51643"/>
    </source>
</evidence>
<dbReference type="InterPro" id="IPR006483">
    <property type="entry name" value="CRISPR-assoc_Cas3_HD"/>
</dbReference>
<evidence type="ECO:0000313" key="16">
    <source>
        <dbReference type="Proteomes" id="UP000570010"/>
    </source>
</evidence>
<evidence type="ECO:0000256" key="1">
    <source>
        <dbReference type="ARBA" id="ARBA00006847"/>
    </source>
</evidence>
<comment type="caution">
    <text evidence="14">The sequence shown here is derived from an EMBL/GenBank/DDBJ whole genome shotgun (WGS) entry which is preliminary data.</text>
</comment>
<evidence type="ECO:0000313" key="15">
    <source>
        <dbReference type="Proteomes" id="UP000472971"/>
    </source>
</evidence>
<dbReference type="CDD" id="cd09641">
    <property type="entry name" value="Cas3''_I"/>
    <property type="match status" value="1"/>
</dbReference>
<keyword evidence="15" id="KW-1185">Reference proteome</keyword>
<dbReference type="InterPro" id="IPR054712">
    <property type="entry name" value="Cas3-like_dom"/>
</dbReference>
<dbReference type="InterPro" id="IPR001650">
    <property type="entry name" value="Helicase_C-like"/>
</dbReference>
<gene>
    <name evidence="14" type="primary">cas3</name>
    <name evidence="14" type="ORF">G4D64_08280</name>
    <name evidence="13" type="ORF">H1Z61_08885</name>
</gene>
<dbReference type="GO" id="GO:0016887">
    <property type="term" value="F:ATP hydrolysis activity"/>
    <property type="evidence" value="ECO:0007669"/>
    <property type="project" value="TreeGrafter"/>
</dbReference>
<dbReference type="SUPFAM" id="SSF109604">
    <property type="entry name" value="HD-domain/PDEase-like"/>
    <property type="match status" value="1"/>
</dbReference>
<dbReference type="GO" id="GO:0003677">
    <property type="term" value="F:DNA binding"/>
    <property type="evidence" value="ECO:0007669"/>
    <property type="project" value="TreeGrafter"/>
</dbReference>
<evidence type="ECO:0000256" key="4">
    <source>
        <dbReference type="ARBA" id="ARBA00022723"/>
    </source>
</evidence>
<dbReference type="AlphaFoldDB" id="A0A6B3W0X0"/>
<dbReference type="GO" id="GO:0005524">
    <property type="term" value="F:ATP binding"/>
    <property type="evidence" value="ECO:0007669"/>
    <property type="project" value="UniProtKB-KW"/>
</dbReference>
<keyword evidence="8" id="KW-0067">ATP-binding</keyword>
<dbReference type="GO" id="GO:0046872">
    <property type="term" value="F:metal ion binding"/>
    <property type="evidence" value="ECO:0007669"/>
    <property type="project" value="UniProtKB-KW"/>
</dbReference>
<dbReference type="NCBIfam" id="TIGR01587">
    <property type="entry name" value="cas3_core"/>
    <property type="match status" value="1"/>
</dbReference>
<dbReference type="Pfam" id="PF22590">
    <property type="entry name" value="Cas3-like_C_2"/>
    <property type="match status" value="1"/>
</dbReference>
<name>A0A6B3W0X0_9BACI</name>
<dbReference type="PROSITE" id="PS51194">
    <property type="entry name" value="HELICASE_CTER"/>
    <property type="match status" value="1"/>
</dbReference>
<keyword evidence="4" id="KW-0479">Metal-binding</keyword>
<dbReference type="NCBIfam" id="TIGR01596">
    <property type="entry name" value="cas3_HD"/>
    <property type="match status" value="1"/>
</dbReference>
<dbReference type="SMART" id="SM00490">
    <property type="entry name" value="HELICc"/>
    <property type="match status" value="1"/>
</dbReference>
<evidence type="ECO:0000313" key="13">
    <source>
        <dbReference type="EMBL" id="MBA4537254.1"/>
    </source>
</evidence>
<keyword evidence="5" id="KW-0547">Nucleotide-binding</keyword>
<dbReference type="Gene3D" id="1.10.3210.30">
    <property type="match status" value="1"/>
</dbReference>
<evidence type="ECO:0000313" key="14">
    <source>
        <dbReference type="EMBL" id="NEY81511.1"/>
    </source>
</evidence>
<evidence type="ECO:0000256" key="8">
    <source>
        <dbReference type="ARBA" id="ARBA00022840"/>
    </source>
</evidence>
<dbReference type="PROSITE" id="PS51643">
    <property type="entry name" value="HD_CAS3"/>
    <property type="match status" value="1"/>
</dbReference>
<dbReference type="InterPro" id="IPR006474">
    <property type="entry name" value="Helicase_Cas3_CRISPR-ass_core"/>
</dbReference>
<evidence type="ECO:0000256" key="5">
    <source>
        <dbReference type="ARBA" id="ARBA00022741"/>
    </source>
</evidence>
<evidence type="ECO:0000259" key="11">
    <source>
        <dbReference type="PROSITE" id="PS51194"/>
    </source>
</evidence>
<dbReference type="PANTHER" id="PTHR47962">
    <property type="entry name" value="ATP-DEPENDENT HELICASE LHR-RELATED-RELATED"/>
    <property type="match status" value="1"/>
</dbReference>
<dbReference type="Gene3D" id="3.40.50.300">
    <property type="entry name" value="P-loop containing nucleotide triphosphate hydrolases"/>
    <property type="match status" value="2"/>
</dbReference>
<dbReference type="PANTHER" id="PTHR47962:SF5">
    <property type="entry name" value="ATP-DEPENDENT HELICASE LHR-RELATED"/>
    <property type="match status" value="1"/>
</dbReference>
<proteinExistence type="inferred from homology"/>
<comment type="similarity">
    <text evidence="2">In the central section; belongs to the CRISPR-associated helicase Cas3 family.</text>
</comment>
<evidence type="ECO:0000259" key="10">
    <source>
        <dbReference type="PROSITE" id="PS51192"/>
    </source>
</evidence>
<dbReference type="EMBL" id="JAAIWN010000016">
    <property type="protein sequence ID" value="NEY81511.1"/>
    <property type="molecule type" value="Genomic_DNA"/>
</dbReference>
<feature type="domain" description="Helicase ATP-binding" evidence="10">
    <location>
        <begin position="260"/>
        <end position="452"/>
    </location>
</feature>
<accession>A0A6B3W0X0</accession>
<dbReference type="Pfam" id="PF00270">
    <property type="entry name" value="DEAD"/>
    <property type="match status" value="1"/>
</dbReference>
<dbReference type="GO" id="GO:0004386">
    <property type="term" value="F:helicase activity"/>
    <property type="evidence" value="ECO:0007669"/>
    <property type="project" value="UniProtKB-KW"/>
</dbReference>
<dbReference type="GO" id="GO:0051607">
    <property type="term" value="P:defense response to virus"/>
    <property type="evidence" value="ECO:0007669"/>
    <property type="project" value="UniProtKB-KW"/>
</dbReference>
<dbReference type="PROSITE" id="PS51192">
    <property type="entry name" value="HELICASE_ATP_BIND_1"/>
    <property type="match status" value="1"/>
</dbReference>
<dbReference type="InterPro" id="IPR038257">
    <property type="entry name" value="CRISPR-assoc_Cas3_HD_sf"/>
</dbReference>
<dbReference type="GO" id="GO:0004518">
    <property type="term" value="F:nuclease activity"/>
    <property type="evidence" value="ECO:0007669"/>
    <property type="project" value="UniProtKB-KW"/>
</dbReference>
<dbReference type="EMBL" id="JACEIO010000018">
    <property type="protein sequence ID" value="MBA4537254.1"/>
    <property type="molecule type" value="Genomic_DNA"/>
</dbReference>
<evidence type="ECO:0000256" key="7">
    <source>
        <dbReference type="ARBA" id="ARBA00022806"/>
    </source>
</evidence>
<dbReference type="InterPro" id="IPR052511">
    <property type="entry name" value="ATP-dep_Helicase"/>
</dbReference>
<dbReference type="SMART" id="SM00487">
    <property type="entry name" value="DEXDc"/>
    <property type="match status" value="1"/>
</dbReference>
<dbReference type="Proteomes" id="UP000472971">
    <property type="component" value="Unassembled WGS sequence"/>
</dbReference>
<keyword evidence="3" id="KW-0540">Nuclease</keyword>
<dbReference type="SUPFAM" id="SSF52540">
    <property type="entry name" value="P-loop containing nucleoside triphosphate hydrolases"/>
    <property type="match status" value="1"/>
</dbReference>
<feature type="domain" description="HD Cas3-type" evidence="12">
    <location>
        <begin position="10"/>
        <end position="204"/>
    </location>
</feature>
<dbReference type="Pfam" id="PF01966">
    <property type="entry name" value="HD"/>
    <property type="match status" value="1"/>
</dbReference>
<evidence type="ECO:0000256" key="6">
    <source>
        <dbReference type="ARBA" id="ARBA00022801"/>
    </source>
</evidence>
<keyword evidence="7" id="KW-0347">Helicase</keyword>
<reference evidence="14 15" key="1">
    <citation type="submission" date="2020-02" db="EMBL/GenBank/DDBJ databases">
        <title>Bacillus aquiflavi sp. nov., isolated from yellow water of strong flavor Chinese baijiu in Yibin region of China.</title>
        <authorList>
            <person name="Xie J."/>
        </authorList>
    </citation>
    <scope>NUCLEOTIDE SEQUENCE [LARGE SCALE GENOMIC DNA]</scope>
    <source>
        <strain evidence="14 15">3H-10</strain>
    </source>
</reference>
<dbReference type="InterPro" id="IPR014001">
    <property type="entry name" value="Helicase_ATP-bd"/>
</dbReference>
<evidence type="ECO:0000256" key="3">
    <source>
        <dbReference type="ARBA" id="ARBA00022722"/>
    </source>
</evidence>
<dbReference type="InterPro" id="IPR027417">
    <property type="entry name" value="P-loop_NTPase"/>
</dbReference>
<evidence type="ECO:0000256" key="9">
    <source>
        <dbReference type="ARBA" id="ARBA00023118"/>
    </source>
</evidence>
<organism evidence="14 15">
    <name type="scientific">Bacillus aquiflavi</name>
    <dbReference type="NCBI Taxonomy" id="2672567"/>
    <lineage>
        <taxon>Bacteria</taxon>
        <taxon>Bacillati</taxon>
        <taxon>Bacillota</taxon>
        <taxon>Bacilli</taxon>
        <taxon>Bacillales</taxon>
        <taxon>Bacillaceae</taxon>
        <taxon>Bacillus</taxon>
    </lineage>
</organism>
<protein>
    <submittedName>
        <fullName evidence="14">CRISPR-associated helicase Cas3</fullName>
    </submittedName>
</protein>
<dbReference type="RefSeq" id="WP_163241903.1">
    <property type="nucleotide sequence ID" value="NZ_JAAIWN010000016.1"/>
</dbReference>
<dbReference type="InterPro" id="IPR011545">
    <property type="entry name" value="DEAD/DEAH_box_helicase_dom"/>
</dbReference>
<keyword evidence="6" id="KW-0378">Hydrolase</keyword>
<reference evidence="13 16" key="2">
    <citation type="submission" date="2020-07" db="EMBL/GenBank/DDBJ databases">
        <authorList>
            <person name="Feng H."/>
        </authorList>
    </citation>
    <scope>NUCLEOTIDE SEQUENCE [LARGE SCALE GENOMIC DNA]</scope>
    <source>
        <strain evidence="16">s-12</strain>
        <strain evidence="13">S-12</strain>
    </source>
</reference>
<sequence length="803" mass="91993">MISIAHIRESDHQIQTVEAHLLEVKELAESYGEKLGVKHVAGLAGMLHDVGKYSQEFKEYILEAVKNPNDPPKRGSVDHSTAGGKLLYELFHIGANRSPWKGVLAEVVGNAIISHHSYLQDFLNPELQSNYLKRVRDKELSEFETTKRQFFAHVMSEADFQEYVNEAALEIKNFLAKESQQNYYKLLMFLTKFVFSALIDADRTNTRLFEENDGLKKNNEKLFDTYYDRLLEKIDAFKQYPNANTPINLLRAEMSNQCEKFAEKPSGIYTLSIPTGGGKTLASLRYALKHAKLYNQKRIIYVVPYTTIIEQNAEEVRNVLKDKANILEHHSNVIEDTNDNDENSEGIINVQQKLKLAKDNWDAPIIFTTMVQFLNVFYAKGSRNIRRLHRLTESVIIFDEVQKVPIACVSLFNHAVNFLKQYGHSSIVLCTATQPALDFVEHKLEINTDGEMIENLKDVIEAFTRVKIIDRATNELFNNDKLSDFIHSKIEDVQSILVILNTKSVVKDLYALLKEKEIDIPIFHLSTAMCAAHRNEILAEVRDHLKEGKKIICISTQLIEAGVDVSFDCVIRSLAGLDSIAQAAGRCNRHGEKPIQNVYVIDHEEEKLDRLKEIKIGKQVSKRILIDIKHDQNNHGGHILSKEAIVRYFKEYYTEFHTDLNYYIPKLRKEMTDLLTGSGYAQAFRHKEGKQVPLYIANSYQTAAEHFHVIDDHTATVIVPYKDGKEVIAELNSNNTIQELSYLLKKSQQYTINLYHYEKEQLEENNGIVSYFDGKILALTEGAYSEEFGLNPENDSEYNLNIF</sequence>
<evidence type="ECO:0000256" key="2">
    <source>
        <dbReference type="ARBA" id="ARBA00009046"/>
    </source>
</evidence>
<comment type="similarity">
    <text evidence="1">In the N-terminal section; belongs to the CRISPR-associated nuclease Cas3-HD family.</text>
</comment>
<dbReference type="InterPro" id="IPR006674">
    <property type="entry name" value="HD_domain"/>
</dbReference>
<dbReference type="Proteomes" id="UP000570010">
    <property type="component" value="Unassembled WGS sequence"/>
</dbReference>
<dbReference type="CDD" id="cd17930">
    <property type="entry name" value="DEXHc_cas3"/>
    <property type="match status" value="1"/>
</dbReference>
<keyword evidence="9" id="KW-0051">Antiviral defense</keyword>